<keyword evidence="2" id="KW-1185">Reference proteome</keyword>
<sequence length="629" mass="69707">MQIRPLRQFSTVSRCGRWQSLMNSNLTRNSAKKACSMATRLPATTSLENLGYEDSNKDCEMVKILCKEGRLQEALQVLGLVNKRDPRIVSMAYVSILKACGNRKDVSDLKKVHAHIMQSKHCTDLFVVSTLISMYAKSSSLADARKVFDSISVRDAVSWNTIIAGYAKQGNGKEAINLFSQMTQAGLKPDRVSFMLLLGACASLGDFEKGRQTHAKIVENGFDSHPFVATALVNMYAKCGRVLHAREVFDRMAERNVVAWTAMIAAYAKVGQGEPALTLWQQMKQEKVKPNKVTFICILNACAALGNLNKGKEIHIDILKEAIQSDVKIGNALIDMYSKCGSLVLAYEVFDSMNKKDVVSWTTLVAGYVKHGKYLDAVNLFEEMKQKGLKPIDVTFACIFNACGSLAALEKGQNYHAEALEAGLEIDVFLADALIDMYAKCGNLERARRVFDEMPIRDVVSWTAMIAGYSVHGQGMSAFQLFRQMQQENVRPNEITFLSVLSTCAHLGLIDEGCCLFNSMCTVYALTPTLVHHGCIVDLLCRAGHLDEANKFINSMSIMPDASIWMTLLGACNACGNVRLAESVFKCILELEPQDVEPYVLLSNIYAATGSWDKRVEVRRMMETRGALH</sequence>
<reference evidence="2" key="1">
    <citation type="journal article" date="2024" name="Proc. Natl. Acad. Sci. U.S.A.">
        <title>Extraordinary preservation of gene collinearity over three hundred million years revealed in homosporous lycophytes.</title>
        <authorList>
            <person name="Li C."/>
            <person name="Wickell D."/>
            <person name="Kuo L.Y."/>
            <person name="Chen X."/>
            <person name="Nie B."/>
            <person name="Liao X."/>
            <person name="Peng D."/>
            <person name="Ji J."/>
            <person name="Jenkins J."/>
            <person name="Williams M."/>
            <person name="Shu S."/>
            <person name="Plott C."/>
            <person name="Barry K."/>
            <person name="Rajasekar S."/>
            <person name="Grimwood J."/>
            <person name="Han X."/>
            <person name="Sun S."/>
            <person name="Hou Z."/>
            <person name="He W."/>
            <person name="Dai G."/>
            <person name="Sun C."/>
            <person name="Schmutz J."/>
            <person name="Leebens-Mack J.H."/>
            <person name="Li F.W."/>
            <person name="Wang L."/>
        </authorList>
    </citation>
    <scope>NUCLEOTIDE SEQUENCE [LARGE SCALE GENOMIC DNA]</scope>
    <source>
        <strain evidence="2">cv. PW_Plant_1</strain>
    </source>
</reference>
<evidence type="ECO:0000313" key="1">
    <source>
        <dbReference type="EMBL" id="KAJ7528697.1"/>
    </source>
</evidence>
<accession>A0ACC2BG72</accession>
<proteinExistence type="predicted"/>
<name>A0ACC2BG72_DIPCM</name>
<protein>
    <submittedName>
        <fullName evidence="1">Uncharacterized protein</fullName>
    </submittedName>
</protein>
<evidence type="ECO:0000313" key="2">
    <source>
        <dbReference type="Proteomes" id="UP001162992"/>
    </source>
</evidence>
<gene>
    <name evidence="1" type="ORF">O6H91_15G014600</name>
</gene>
<organism evidence="1 2">
    <name type="scientific">Diphasiastrum complanatum</name>
    <name type="common">Issler's clubmoss</name>
    <name type="synonym">Lycopodium complanatum</name>
    <dbReference type="NCBI Taxonomy" id="34168"/>
    <lineage>
        <taxon>Eukaryota</taxon>
        <taxon>Viridiplantae</taxon>
        <taxon>Streptophyta</taxon>
        <taxon>Embryophyta</taxon>
        <taxon>Tracheophyta</taxon>
        <taxon>Lycopodiopsida</taxon>
        <taxon>Lycopodiales</taxon>
        <taxon>Lycopodiaceae</taxon>
        <taxon>Lycopodioideae</taxon>
        <taxon>Diphasiastrum</taxon>
    </lineage>
</organism>
<dbReference type="Proteomes" id="UP001162992">
    <property type="component" value="Chromosome 15"/>
</dbReference>
<dbReference type="EMBL" id="CM055106">
    <property type="protein sequence ID" value="KAJ7528697.1"/>
    <property type="molecule type" value="Genomic_DNA"/>
</dbReference>
<comment type="caution">
    <text evidence="1">The sequence shown here is derived from an EMBL/GenBank/DDBJ whole genome shotgun (WGS) entry which is preliminary data.</text>
</comment>